<dbReference type="STRING" id="60172.A0A1V6R4M4"/>
<evidence type="ECO:0000313" key="1">
    <source>
        <dbReference type="EMBL" id="OQD96409.1"/>
    </source>
</evidence>
<dbReference type="Proteomes" id="UP000191612">
    <property type="component" value="Unassembled WGS sequence"/>
</dbReference>
<comment type="caution">
    <text evidence="1">The sequence shown here is derived from an EMBL/GenBank/DDBJ whole genome shotgun (WGS) entry which is preliminary data.</text>
</comment>
<proteinExistence type="predicted"/>
<dbReference type="EMBL" id="MDYO01000016">
    <property type="protein sequence ID" value="OQD96409.1"/>
    <property type="molecule type" value="Genomic_DNA"/>
</dbReference>
<name>A0A1V6R4M4_9EURO</name>
<protein>
    <recommendedName>
        <fullName evidence="3">Transcription factor domain-containing protein</fullName>
    </recommendedName>
</protein>
<dbReference type="AlphaFoldDB" id="A0A1V6R4M4"/>
<gene>
    <name evidence="1" type="ORF">PENSOL_c016G11754</name>
</gene>
<organism evidence="1 2">
    <name type="scientific">Penicillium solitum</name>
    <dbReference type="NCBI Taxonomy" id="60172"/>
    <lineage>
        <taxon>Eukaryota</taxon>
        <taxon>Fungi</taxon>
        <taxon>Dikarya</taxon>
        <taxon>Ascomycota</taxon>
        <taxon>Pezizomycotina</taxon>
        <taxon>Eurotiomycetes</taxon>
        <taxon>Eurotiomycetidae</taxon>
        <taxon>Eurotiales</taxon>
        <taxon>Aspergillaceae</taxon>
        <taxon>Penicillium</taxon>
    </lineage>
</organism>
<evidence type="ECO:0008006" key="3">
    <source>
        <dbReference type="Google" id="ProtNLM"/>
    </source>
</evidence>
<sequence>MGPLYPRPANKPPDNRSLQNGLHVDLEGYDPDLAALASEKPNVPIGACLTRLVCKASVILGRIVAYKNIKPMPTSADGAQTRLGEFHELQSALACFWLSLPSYVHNITEVPPENASQTFWLLIVAHTCSAIIFYITEVDRRGPEVVTGLRQVSGLSIDAVLNPMLVPSYFMCCRFILAQWRLSQQGSYRLDLNLVLKLLERMSQEQAQLLRIYKDIIDQELGRHMQPGGGVFQSLLRTDYCFMIQGVVSDLRSSITDD</sequence>
<accession>A0A1V6R4M4</accession>
<keyword evidence="2" id="KW-1185">Reference proteome</keyword>
<reference evidence="2" key="1">
    <citation type="journal article" date="2017" name="Nat. Microbiol.">
        <title>Global analysis of biosynthetic gene clusters reveals vast potential of secondary metabolite production in Penicillium species.</title>
        <authorList>
            <person name="Nielsen J.C."/>
            <person name="Grijseels S."/>
            <person name="Prigent S."/>
            <person name="Ji B."/>
            <person name="Dainat J."/>
            <person name="Nielsen K.F."/>
            <person name="Frisvad J.C."/>
            <person name="Workman M."/>
            <person name="Nielsen J."/>
        </authorList>
    </citation>
    <scope>NUCLEOTIDE SEQUENCE [LARGE SCALE GENOMIC DNA]</scope>
    <source>
        <strain evidence="2">IBT 29525</strain>
    </source>
</reference>
<evidence type="ECO:0000313" key="2">
    <source>
        <dbReference type="Proteomes" id="UP000191612"/>
    </source>
</evidence>